<sequence length="280" mass="26575">MSTPTPQLISPVQQPHLPPPGQGPVLLAVLPNSGPTSGGNTVTLVGLGLAGTTTVLFGGTPATIIGQDLVGLTVTVLPPAHAAGAVQVTATNAVGTTNPVTYVYVVGTPPLPPTATVIVPVSGPTAGGTPFTILGTNLQGGTVTFGGTPATVLGTDPSGAVLFGLTPAGPPGGGNVPVVVTTPAGTATVPGGFTYLPPAPVVTVPVTPASATAGSTFSLSGTNLYGATVLFGGTPATGVTVNGTGTAVTGTVPPGTVGSTVTVTVQTAGGTANAGTFTYL</sequence>
<keyword evidence="4" id="KW-1185">Reference proteome</keyword>
<keyword evidence="3" id="KW-0675">Receptor</keyword>
<proteinExistence type="predicted"/>
<accession>A0A1D7VEZ2</accession>
<dbReference type="OrthoDB" id="4242749at2"/>
<dbReference type="GO" id="GO:0005975">
    <property type="term" value="P:carbohydrate metabolic process"/>
    <property type="evidence" value="ECO:0007669"/>
    <property type="project" value="UniProtKB-ARBA"/>
</dbReference>
<feature type="compositionally biased region" description="Polar residues" evidence="1">
    <location>
        <begin position="1"/>
        <end position="10"/>
    </location>
</feature>
<dbReference type="Pfam" id="PF01833">
    <property type="entry name" value="TIG"/>
    <property type="match status" value="3"/>
</dbReference>
<evidence type="ECO:0000256" key="1">
    <source>
        <dbReference type="SAM" id="MobiDB-lite"/>
    </source>
</evidence>
<dbReference type="CDD" id="cd00102">
    <property type="entry name" value="IPT"/>
    <property type="match status" value="2"/>
</dbReference>
<dbReference type="AlphaFoldDB" id="A0A1D7VEZ2"/>
<evidence type="ECO:0000259" key="2">
    <source>
        <dbReference type="SMART" id="SM00429"/>
    </source>
</evidence>
<feature type="domain" description="IPT/TIG" evidence="2">
    <location>
        <begin position="112"/>
        <end position="196"/>
    </location>
</feature>
<dbReference type="Proteomes" id="UP000094094">
    <property type="component" value="Chromosome"/>
</dbReference>
<name>A0A1D7VEZ2_9ACTN</name>
<dbReference type="InterPro" id="IPR014756">
    <property type="entry name" value="Ig_E-set"/>
</dbReference>
<evidence type="ECO:0000313" key="3">
    <source>
        <dbReference type="EMBL" id="AOP45335.1"/>
    </source>
</evidence>
<dbReference type="KEGG" id="slc:SL103_02915"/>
<evidence type="ECO:0000313" key="4">
    <source>
        <dbReference type="Proteomes" id="UP000094094"/>
    </source>
</evidence>
<dbReference type="SUPFAM" id="SSF81296">
    <property type="entry name" value="E set domains"/>
    <property type="match status" value="2"/>
</dbReference>
<gene>
    <name evidence="3" type="ORF">SL103_02915</name>
</gene>
<dbReference type="InterPro" id="IPR002909">
    <property type="entry name" value="IPT_dom"/>
</dbReference>
<feature type="region of interest" description="Disordered" evidence="1">
    <location>
        <begin position="1"/>
        <end position="23"/>
    </location>
</feature>
<organism evidence="3 4">
    <name type="scientific">Streptomyces lydicus</name>
    <dbReference type="NCBI Taxonomy" id="47763"/>
    <lineage>
        <taxon>Bacteria</taxon>
        <taxon>Bacillati</taxon>
        <taxon>Actinomycetota</taxon>
        <taxon>Actinomycetes</taxon>
        <taxon>Kitasatosporales</taxon>
        <taxon>Streptomycetaceae</taxon>
        <taxon>Streptomyces</taxon>
    </lineage>
</organism>
<dbReference type="RefSeq" id="WP_069567170.1">
    <property type="nucleotide sequence ID" value="NZ_CP017157.1"/>
</dbReference>
<dbReference type="SMART" id="SM00429">
    <property type="entry name" value="IPT"/>
    <property type="match status" value="3"/>
</dbReference>
<dbReference type="Gene3D" id="2.60.40.10">
    <property type="entry name" value="Immunoglobulins"/>
    <property type="match status" value="3"/>
</dbReference>
<feature type="domain" description="IPT/TIG" evidence="2">
    <location>
        <begin position="199"/>
        <end position="280"/>
    </location>
</feature>
<protein>
    <submittedName>
        <fullName evidence="3">Cell surface receptor IPT/TIG domain-containing protein</fullName>
    </submittedName>
</protein>
<dbReference type="EMBL" id="CP017157">
    <property type="protein sequence ID" value="AOP45335.1"/>
    <property type="molecule type" value="Genomic_DNA"/>
</dbReference>
<feature type="domain" description="IPT/TIG" evidence="2">
    <location>
        <begin position="23"/>
        <end position="105"/>
    </location>
</feature>
<reference evidence="3 4" key="1">
    <citation type="submission" date="2016-09" db="EMBL/GenBank/DDBJ databases">
        <title>Complete genome sequencing of Streptomyces lydicus 103 and metabolic pathways analysis of antibiotic biosynthesis.</title>
        <authorList>
            <person name="Jia N."/>
            <person name="Ding M.-Z."/>
            <person name="Gao F."/>
            <person name="Yuan Y.-J."/>
        </authorList>
    </citation>
    <scope>NUCLEOTIDE SEQUENCE [LARGE SCALE GENOMIC DNA]</scope>
    <source>
        <strain evidence="3 4">103</strain>
    </source>
</reference>
<dbReference type="InterPro" id="IPR013783">
    <property type="entry name" value="Ig-like_fold"/>
</dbReference>